<feature type="coiled-coil region" evidence="1">
    <location>
        <begin position="153"/>
        <end position="260"/>
    </location>
</feature>
<dbReference type="EMBL" id="NTFS01000051">
    <property type="protein sequence ID" value="PAX59446.1"/>
    <property type="molecule type" value="Genomic_DNA"/>
</dbReference>
<dbReference type="AlphaFoldDB" id="A0A2A2TLX5"/>
<proteinExistence type="predicted"/>
<gene>
    <name evidence="2" type="ORF">CK510_07085</name>
</gene>
<dbReference type="Proteomes" id="UP000218238">
    <property type="component" value="Unassembled WGS sequence"/>
</dbReference>
<keyword evidence="1" id="KW-0175">Coiled coil</keyword>
<evidence type="ECO:0008006" key="4">
    <source>
        <dbReference type="Google" id="ProtNLM"/>
    </source>
</evidence>
<evidence type="ECO:0000256" key="1">
    <source>
        <dbReference type="SAM" id="Coils"/>
    </source>
</evidence>
<sequence length="368" mass="41227">MAVLGLIVPKLGGANSTNAIAQTKTVGTPLTNGVREKAGIKPQPLLKLTITVDDPSHLKVKEGEEIRIGQIIADNSIERERLRKQRQSVTLQIDNLKSKPIPAPIKPTATPPLSQLPKAQFVEEEASIAQSRLKLQQAQSILAMRSQLLQTDNPEKRAEAEKSEAALRQAQEKVNEQEELLRSMRDMKLEVPVIRHETAKLAQLQSELEQAQSALERERAKLNASAVMQQQELQNLQIGVQLARSELNMASSRLETAKSNRKLVEYKASIESVQRIEQENNSQQSYSQQQAQYAQSLRDRDYQLAQLNLSLSSIDDKLALIPAVRSPRNGYIRRIKNWTGNNGKYQTIVTISSIPKEGRRQEAEGRRS</sequence>
<evidence type="ECO:0000313" key="2">
    <source>
        <dbReference type="EMBL" id="PAX59446.1"/>
    </source>
</evidence>
<keyword evidence="3" id="KW-1185">Reference proteome</keyword>
<reference evidence="2 3" key="1">
    <citation type="submission" date="2017-08" db="EMBL/GenBank/DDBJ databases">
        <title>Draft genome sequence of filamentous cyanobacterium Calothrix elsteri CCALA 953.</title>
        <authorList>
            <person name="Gagunashvili A.N."/>
            <person name="Elster J."/>
            <person name="Andresson O.S."/>
        </authorList>
    </citation>
    <scope>NUCLEOTIDE SEQUENCE [LARGE SCALE GENOMIC DNA]</scope>
    <source>
        <strain evidence="2 3">CCALA 953</strain>
    </source>
</reference>
<organism evidence="2 3">
    <name type="scientific">Brunnivagina elsteri CCALA 953</name>
    <dbReference type="NCBI Taxonomy" id="987040"/>
    <lineage>
        <taxon>Bacteria</taxon>
        <taxon>Bacillati</taxon>
        <taxon>Cyanobacteriota</taxon>
        <taxon>Cyanophyceae</taxon>
        <taxon>Nostocales</taxon>
        <taxon>Calotrichaceae</taxon>
        <taxon>Brunnivagina</taxon>
    </lineage>
</organism>
<evidence type="ECO:0000313" key="3">
    <source>
        <dbReference type="Proteomes" id="UP000218238"/>
    </source>
</evidence>
<protein>
    <recommendedName>
        <fullName evidence="4">HlyD family secretion protein</fullName>
    </recommendedName>
</protein>
<accession>A0A2A2TLX5</accession>
<comment type="caution">
    <text evidence="2">The sequence shown here is derived from an EMBL/GenBank/DDBJ whole genome shotgun (WGS) entry which is preliminary data.</text>
</comment>
<name>A0A2A2TLX5_9CYAN</name>